<evidence type="ECO:0000313" key="3">
    <source>
        <dbReference type="Proteomes" id="UP000028680"/>
    </source>
</evidence>
<name>A0AAN0RIQ8_9RHOB</name>
<proteinExistence type="predicted"/>
<dbReference type="Proteomes" id="UP000028680">
    <property type="component" value="Chromosome"/>
</dbReference>
<evidence type="ECO:0000313" key="2">
    <source>
        <dbReference type="EMBL" id="AII86837.1"/>
    </source>
</evidence>
<dbReference type="Gene3D" id="3.10.450.50">
    <property type="match status" value="1"/>
</dbReference>
<dbReference type="InterPro" id="IPR037401">
    <property type="entry name" value="SnoaL-like"/>
</dbReference>
<dbReference type="KEGG" id="ptp:RCA23_c12910"/>
<reference evidence="2 3" key="1">
    <citation type="journal article" date="2014" name="ISME J.">
        <title>Adaptation of an abundant Roseobacter RCA organism to pelagic systems revealed by genomic and transcriptomic analyses.</title>
        <authorList>
            <person name="Voget S."/>
            <person name="Wemheuer B."/>
            <person name="Brinkhoff T."/>
            <person name="Vollmers J."/>
            <person name="Dietrich S."/>
            <person name="Giebel H.A."/>
            <person name="Beardsley C."/>
            <person name="Sardemann C."/>
            <person name="Bakenhus I."/>
            <person name="Billerbeck S."/>
            <person name="Daniel R."/>
            <person name="Simon M."/>
        </authorList>
    </citation>
    <scope>NUCLEOTIDE SEQUENCE [LARGE SCALE GENOMIC DNA]</scope>
    <source>
        <strain evidence="2 3">RCA23</strain>
    </source>
</reference>
<evidence type="ECO:0000259" key="1">
    <source>
        <dbReference type="Pfam" id="PF12680"/>
    </source>
</evidence>
<keyword evidence="3" id="KW-1185">Reference proteome</keyword>
<feature type="domain" description="SnoaL-like" evidence="1">
    <location>
        <begin position="44"/>
        <end position="138"/>
    </location>
</feature>
<gene>
    <name evidence="2" type="ORF">RCA23_c12910</name>
</gene>
<protein>
    <submittedName>
        <fullName evidence="2">SnoaL-like polyketide cyclase</fullName>
    </submittedName>
</protein>
<dbReference type="Pfam" id="PF12680">
    <property type="entry name" value="SnoaL_2"/>
    <property type="match status" value="1"/>
</dbReference>
<dbReference type="SUPFAM" id="SSF54427">
    <property type="entry name" value="NTF2-like"/>
    <property type="match status" value="1"/>
</dbReference>
<accession>A0AAN0RIQ8</accession>
<dbReference type="AlphaFoldDB" id="A0AAN0RIQ8"/>
<dbReference type="EMBL" id="CP003984">
    <property type="protein sequence ID" value="AII86837.1"/>
    <property type="molecule type" value="Genomic_DNA"/>
</dbReference>
<organism evidence="2 3">
    <name type="scientific">Planktomarina temperata RCA23</name>
    <dbReference type="NCBI Taxonomy" id="666509"/>
    <lineage>
        <taxon>Bacteria</taxon>
        <taxon>Pseudomonadati</taxon>
        <taxon>Pseudomonadota</taxon>
        <taxon>Alphaproteobacteria</taxon>
        <taxon>Rhodobacterales</taxon>
        <taxon>Paracoccaceae</taxon>
        <taxon>Planktomarina</taxon>
    </lineage>
</organism>
<sequence>MVLSSVKSALNNALVRDSMNCNTFRLKQWWRIIMTAEEIVMGGYAAFGSGDMEALGKIYHPECKTTFHGSHALGGEYVGFQDLLTNMLARLNDAWPGFNLSVDKVVSDDTNVCVFCTFTADGGLSGKGVHSFVVENGLEVSFDLYWDSAYWAEHCKI</sequence>
<dbReference type="InterPro" id="IPR032710">
    <property type="entry name" value="NTF2-like_dom_sf"/>
</dbReference>